<sequence length="193" mass="22141">MNMLRLTTLILLLCSLLVSAQERNDTKITLEERLAIKVEYFGELVLHPGLSFGSDYTVARNRWVRVHWNTDLGGYWHRWNNTSVFLKTSIGSRLAMGAFFADLNLGVGYLHLWAAGVVYQRAENGRVEKATNLGHAHFMPNASFLLGWDGTRQGKQLWMVHLGPEVYLQYPYNHVFLPHVAVKVGFTYKFKQQ</sequence>
<feature type="chain" id="PRO_5029006422" description="DUF3575 domain-containing protein" evidence="1">
    <location>
        <begin position="21"/>
        <end position="193"/>
    </location>
</feature>
<evidence type="ECO:0000256" key="1">
    <source>
        <dbReference type="SAM" id="SignalP"/>
    </source>
</evidence>
<organism evidence="2 3">
    <name type="scientific">Salmonirosea aquatica</name>
    <dbReference type="NCBI Taxonomy" id="2654236"/>
    <lineage>
        <taxon>Bacteria</taxon>
        <taxon>Pseudomonadati</taxon>
        <taxon>Bacteroidota</taxon>
        <taxon>Cytophagia</taxon>
        <taxon>Cytophagales</taxon>
        <taxon>Spirosomataceae</taxon>
        <taxon>Salmonirosea</taxon>
    </lineage>
</organism>
<dbReference type="RefSeq" id="WP_152765342.1">
    <property type="nucleotide sequence ID" value="NZ_WHLY01000002.1"/>
</dbReference>
<dbReference type="EMBL" id="WHLY01000002">
    <property type="protein sequence ID" value="MPR36976.1"/>
    <property type="molecule type" value="Genomic_DNA"/>
</dbReference>
<dbReference type="AlphaFoldDB" id="A0A7C9BG68"/>
<evidence type="ECO:0000313" key="3">
    <source>
        <dbReference type="Proteomes" id="UP000479293"/>
    </source>
</evidence>
<proteinExistence type="predicted"/>
<evidence type="ECO:0000313" key="2">
    <source>
        <dbReference type="EMBL" id="MPR36976.1"/>
    </source>
</evidence>
<dbReference type="Proteomes" id="UP000479293">
    <property type="component" value="Unassembled WGS sequence"/>
</dbReference>
<comment type="caution">
    <text evidence="2">The sequence shown here is derived from an EMBL/GenBank/DDBJ whole genome shotgun (WGS) entry which is preliminary data.</text>
</comment>
<protein>
    <recommendedName>
        <fullName evidence="4">DUF3575 domain-containing protein</fullName>
    </recommendedName>
</protein>
<accession>A0A7C9BG68</accession>
<feature type="signal peptide" evidence="1">
    <location>
        <begin position="1"/>
        <end position="20"/>
    </location>
</feature>
<name>A0A7C9BG68_9BACT</name>
<gene>
    <name evidence="2" type="ORF">GBK04_27490</name>
</gene>
<reference evidence="2 3" key="1">
    <citation type="submission" date="2019-10" db="EMBL/GenBank/DDBJ databases">
        <title>Draft Genome Sequence of Cytophagaceae sp. SJW1-29.</title>
        <authorList>
            <person name="Choi A."/>
        </authorList>
    </citation>
    <scope>NUCLEOTIDE SEQUENCE [LARGE SCALE GENOMIC DNA]</scope>
    <source>
        <strain evidence="2 3">SJW1-29</strain>
    </source>
</reference>
<keyword evidence="1" id="KW-0732">Signal</keyword>
<keyword evidence="3" id="KW-1185">Reference proteome</keyword>
<evidence type="ECO:0008006" key="4">
    <source>
        <dbReference type="Google" id="ProtNLM"/>
    </source>
</evidence>